<dbReference type="InterPro" id="IPR006218">
    <property type="entry name" value="DAHP1/KDSA"/>
</dbReference>
<sequence length="358" mass="39336">MKELIDNRHVVDIKELVTPRQVKERLPTTEMAESVVIETRRALQDVLYGRDQHRLLVVVGPCSIHDPGQAYAYAESLKRIAEATKDHLLVIMRTYFEKPRTTVGWKGLINDPHLDGSCDIASGFELARTILLNINNMGLPCGTELLDPVTPQYISDLLSWSAIGARTTESQTHREMASGLSMPIGFKNGTDGSLQVALNAMATASQPHSFVGINVDGVTSIIRTNGNPDRHIVLRGGGGKTNYGREHIMQALEGLTNEVITRPIMVDCSHGNSDKDHTRQIPVAHSVLKQHCEGQKGILGLLLESNLKPGKQSWDQGKTFEYGVSITDACIGWEDTETLLYELAEGLAKETQDNAVAH</sequence>
<comment type="similarity">
    <text evidence="3 8">Belongs to the class-I DAHP synthase family.</text>
</comment>
<dbReference type="PANTHER" id="PTHR21225">
    <property type="entry name" value="PHOSPHO-2-DEHYDRO-3-DEOXYHEPTONATE ALDOLASE DAHP SYNTHETASE"/>
    <property type="match status" value="1"/>
</dbReference>
<feature type="domain" description="DAHP synthetase I/KDSA" evidence="9">
    <location>
        <begin position="44"/>
        <end position="339"/>
    </location>
</feature>
<evidence type="ECO:0000256" key="4">
    <source>
        <dbReference type="ARBA" id="ARBA00022605"/>
    </source>
</evidence>
<dbReference type="GO" id="GO:0003849">
    <property type="term" value="F:3-deoxy-7-phosphoheptulonate synthase activity"/>
    <property type="evidence" value="ECO:0007669"/>
    <property type="project" value="UniProtKB-EC"/>
</dbReference>
<dbReference type="Gene3D" id="3.20.20.70">
    <property type="entry name" value="Aldolase class I"/>
    <property type="match status" value="1"/>
</dbReference>
<comment type="pathway">
    <text evidence="2 8">Metabolic intermediate biosynthesis; chorismate biosynthesis; chorismate from D-erythrose 4-phosphate and phosphoenolpyruvate: step 1/7.</text>
</comment>
<evidence type="ECO:0000313" key="10">
    <source>
        <dbReference type="EMBL" id="MDT7043786.1"/>
    </source>
</evidence>
<accession>A0ABU3KBM2</accession>
<evidence type="ECO:0000313" key="11">
    <source>
        <dbReference type="Proteomes" id="UP001250932"/>
    </source>
</evidence>
<dbReference type="NCBIfam" id="TIGR00034">
    <property type="entry name" value="aroFGH"/>
    <property type="match status" value="1"/>
</dbReference>
<dbReference type="Proteomes" id="UP001250932">
    <property type="component" value="Unassembled WGS sequence"/>
</dbReference>
<dbReference type="PANTHER" id="PTHR21225:SF10">
    <property type="entry name" value="PHOSPHO-2-DEHYDRO-3-DEOXYHEPTONATE ALDOLASE, TYR-SENSITIVE"/>
    <property type="match status" value="1"/>
</dbReference>
<evidence type="ECO:0000256" key="8">
    <source>
        <dbReference type="PIRNR" id="PIRNR001361"/>
    </source>
</evidence>
<evidence type="ECO:0000256" key="7">
    <source>
        <dbReference type="ARBA" id="ARBA00047508"/>
    </source>
</evidence>
<keyword evidence="11" id="KW-1185">Reference proteome</keyword>
<keyword evidence="4 8" id="KW-0028">Amino-acid biosynthesis</keyword>
<dbReference type="InterPro" id="IPR006219">
    <property type="entry name" value="DAHP_synth_1"/>
</dbReference>
<dbReference type="NCBIfam" id="NF009395">
    <property type="entry name" value="PRK12755.1"/>
    <property type="match status" value="1"/>
</dbReference>
<evidence type="ECO:0000256" key="5">
    <source>
        <dbReference type="ARBA" id="ARBA00022679"/>
    </source>
</evidence>
<organism evidence="10 11">
    <name type="scientific">Candidatus Nitronereus thalassa</name>
    <dbReference type="NCBI Taxonomy" id="3020898"/>
    <lineage>
        <taxon>Bacteria</taxon>
        <taxon>Pseudomonadati</taxon>
        <taxon>Nitrospirota</taxon>
        <taxon>Nitrospiria</taxon>
        <taxon>Nitrospirales</taxon>
        <taxon>Nitrospiraceae</taxon>
        <taxon>Candidatus Nitronereus</taxon>
    </lineage>
</organism>
<name>A0ABU3KBM2_9BACT</name>
<gene>
    <name evidence="10" type="ORF">PPG34_15635</name>
</gene>
<dbReference type="EMBL" id="JAQOUE010000002">
    <property type="protein sequence ID" value="MDT7043786.1"/>
    <property type="molecule type" value="Genomic_DNA"/>
</dbReference>
<comment type="catalytic activity">
    <reaction evidence="7 8">
        <text>D-erythrose 4-phosphate + phosphoenolpyruvate + H2O = 7-phospho-2-dehydro-3-deoxy-D-arabino-heptonate + phosphate</text>
        <dbReference type="Rhea" id="RHEA:14717"/>
        <dbReference type="ChEBI" id="CHEBI:15377"/>
        <dbReference type="ChEBI" id="CHEBI:16897"/>
        <dbReference type="ChEBI" id="CHEBI:43474"/>
        <dbReference type="ChEBI" id="CHEBI:58394"/>
        <dbReference type="ChEBI" id="CHEBI:58702"/>
        <dbReference type="EC" id="2.5.1.54"/>
    </reaction>
</comment>
<evidence type="ECO:0000256" key="2">
    <source>
        <dbReference type="ARBA" id="ARBA00004688"/>
    </source>
</evidence>
<dbReference type="InterPro" id="IPR013785">
    <property type="entry name" value="Aldolase_TIM"/>
</dbReference>
<dbReference type="EC" id="2.5.1.54" evidence="8"/>
<dbReference type="RefSeq" id="WP_313834379.1">
    <property type="nucleotide sequence ID" value="NZ_JAQOUE010000002.1"/>
</dbReference>
<dbReference type="PIRSF" id="PIRSF001361">
    <property type="entry name" value="DAHP_synthase"/>
    <property type="match status" value="1"/>
</dbReference>
<reference evidence="10 11" key="1">
    <citation type="journal article" date="2023" name="ISME J.">
        <title>Cultivation and genomic characterization of novel and ubiquitous marine nitrite-oxidizing bacteria from the Nitrospirales.</title>
        <authorList>
            <person name="Mueller A.J."/>
            <person name="Daebeler A."/>
            <person name="Herbold C.W."/>
            <person name="Kirkegaard R.H."/>
            <person name="Daims H."/>
        </authorList>
    </citation>
    <scope>NUCLEOTIDE SEQUENCE [LARGE SCALE GENOMIC DNA]</scope>
    <source>
        <strain evidence="10 11">EB</strain>
    </source>
</reference>
<protein>
    <recommendedName>
        <fullName evidence="8">Phospho-2-dehydro-3-deoxyheptonate aldolase</fullName>
        <ecNumber evidence="8">2.5.1.54</ecNumber>
    </recommendedName>
</protein>
<keyword evidence="6 8" id="KW-0057">Aromatic amino acid biosynthesis</keyword>
<keyword evidence="5 8" id="KW-0808">Transferase</keyword>
<evidence type="ECO:0000259" key="9">
    <source>
        <dbReference type="Pfam" id="PF00793"/>
    </source>
</evidence>
<dbReference type="SUPFAM" id="SSF51569">
    <property type="entry name" value="Aldolase"/>
    <property type="match status" value="1"/>
</dbReference>
<evidence type="ECO:0000256" key="1">
    <source>
        <dbReference type="ARBA" id="ARBA00003726"/>
    </source>
</evidence>
<dbReference type="Pfam" id="PF00793">
    <property type="entry name" value="DAHP_synth_1"/>
    <property type="match status" value="1"/>
</dbReference>
<comment type="function">
    <text evidence="1 8">Stereospecific condensation of phosphoenolpyruvate (PEP) and D-erythrose-4-phosphate (E4P) giving rise to 3-deoxy-D-arabino-heptulosonate-7-phosphate (DAHP).</text>
</comment>
<proteinExistence type="inferred from homology"/>
<evidence type="ECO:0000256" key="6">
    <source>
        <dbReference type="ARBA" id="ARBA00023141"/>
    </source>
</evidence>
<comment type="caution">
    <text evidence="10">The sequence shown here is derived from an EMBL/GenBank/DDBJ whole genome shotgun (WGS) entry which is preliminary data.</text>
</comment>
<evidence type="ECO:0000256" key="3">
    <source>
        <dbReference type="ARBA" id="ARBA00007985"/>
    </source>
</evidence>